<dbReference type="InterPro" id="IPR036412">
    <property type="entry name" value="HAD-like_sf"/>
</dbReference>
<dbReference type="InterPro" id="IPR004469">
    <property type="entry name" value="PSP"/>
</dbReference>
<dbReference type="STRING" id="941907.SAMN06295910_2695"/>
<dbReference type="RefSeq" id="WP_085219702.1">
    <property type="nucleotide sequence ID" value="NZ_LT840185.1"/>
</dbReference>
<feature type="active site" description="Proton donor" evidence="14">
    <location>
        <position position="85"/>
    </location>
</feature>
<comment type="catalytic activity">
    <reaction evidence="12">
        <text>O-phospho-L-serine + H2O = L-serine + phosphate</text>
        <dbReference type="Rhea" id="RHEA:21208"/>
        <dbReference type="ChEBI" id="CHEBI:15377"/>
        <dbReference type="ChEBI" id="CHEBI:33384"/>
        <dbReference type="ChEBI" id="CHEBI:43474"/>
        <dbReference type="ChEBI" id="CHEBI:57524"/>
        <dbReference type="EC" id="3.1.3.3"/>
    </reaction>
</comment>
<dbReference type="EC" id="3.1.3.3" evidence="4"/>
<dbReference type="SFLD" id="SFLDS00003">
    <property type="entry name" value="Haloacid_Dehalogenase"/>
    <property type="match status" value="1"/>
</dbReference>
<keyword evidence="8" id="KW-0378">Hydrolase</keyword>
<accession>A0A1X7H1S9</accession>
<evidence type="ECO:0000256" key="6">
    <source>
        <dbReference type="ARBA" id="ARBA00022605"/>
    </source>
</evidence>
<dbReference type="InterPro" id="IPR023214">
    <property type="entry name" value="HAD_sf"/>
</dbReference>
<dbReference type="OrthoDB" id="9792539at2"/>
<dbReference type="SFLD" id="SFLDF00029">
    <property type="entry name" value="phosphoserine_phosphatase"/>
    <property type="match status" value="1"/>
</dbReference>
<evidence type="ECO:0000256" key="4">
    <source>
        <dbReference type="ARBA" id="ARBA00012640"/>
    </source>
</evidence>
<dbReference type="GO" id="GO:0006564">
    <property type="term" value="P:L-serine biosynthetic process"/>
    <property type="evidence" value="ECO:0007669"/>
    <property type="project" value="UniProtKB-KW"/>
</dbReference>
<evidence type="ECO:0000256" key="14">
    <source>
        <dbReference type="PIRSR" id="PIRSR604469-1"/>
    </source>
</evidence>
<keyword evidence="7" id="KW-0479">Metal-binding</keyword>
<evidence type="ECO:0000313" key="15">
    <source>
        <dbReference type="EMBL" id="SMF78340.1"/>
    </source>
</evidence>
<evidence type="ECO:0000256" key="7">
    <source>
        <dbReference type="ARBA" id="ARBA00022723"/>
    </source>
</evidence>
<organism evidence="15 16">
    <name type="scientific">Allosphingosinicella indica</name>
    <dbReference type="NCBI Taxonomy" id="941907"/>
    <lineage>
        <taxon>Bacteria</taxon>
        <taxon>Pseudomonadati</taxon>
        <taxon>Pseudomonadota</taxon>
        <taxon>Alphaproteobacteria</taxon>
        <taxon>Sphingomonadales</taxon>
        <taxon>Sphingomonadaceae</taxon>
        <taxon>Allosphingosinicella</taxon>
    </lineage>
</organism>
<keyword evidence="9" id="KW-0460">Magnesium</keyword>
<keyword evidence="10" id="KW-0718">Serine biosynthesis</keyword>
<sequence length="291" mass="30902">MFIATVIASGGLSSALLSDAEDALRDAGIEPMGRSWVERDIACDLLFSASPRAAEAALEPLRAHVDIAVQGEAGRRKRLLVADMDSTVITVECIDELADFAGVRARVAEVTERAMRGEFDFEGALEERVALLKGLPERTLARCYEERVKLTPGAKALAHTMRAHGARCLLVSGGFTYFADRVAQRAGFDRAAANRLEVADGALTGTALPPVLGAQAKKQALIDEAIAMSIDLSETMAVGDGANDIPMIETAGLGVAYHGKAAVNAAAQVRIAHNDLGALLYLQGYARAEWR</sequence>
<dbReference type="CDD" id="cd07500">
    <property type="entry name" value="HAD_PSP"/>
    <property type="match status" value="1"/>
</dbReference>
<protein>
    <recommendedName>
        <fullName evidence="5">Phosphoserine phosphatase</fullName>
        <ecNumber evidence="4">3.1.3.3</ecNumber>
    </recommendedName>
    <alternativeName>
        <fullName evidence="11">O-phosphoserine phosphohydrolase</fullName>
    </alternativeName>
</protein>
<dbReference type="NCBIfam" id="TIGR01488">
    <property type="entry name" value="HAD-SF-IB"/>
    <property type="match status" value="1"/>
</dbReference>
<comment type="cofactor">
    <cofactor evidence="1">
        <name>Mg(2+)</name>
        <dbReference type="ChEBI" id="CHEBI:18420"/>
    </cofactor>
</comment>
<comment type="pathway">
    <text evidence="2">Amino-acid biosynthesis; L-serine biosynthesis; L-serine from 3-phospho-D-glycerate: step 3/3.</text>
</comment>
<gene>
    <name evidence="15" type="ORF">SAMN06295910_2695</name>
</gene>
<evidence type="ECO:0000256" key="2">
    <source>
        <dbReference type="ARBA" id="ARBA00005135"/>
    </source>
</evidence>
<evidence type="ECO:0000256" key="8">
    <source>
        <dbReference type="ARBA" id="ARBA00022801"/>
    </source>
</evidence>
<comment type="catalytic activity">
    <reaction evidence="13">
        <text>O-phospho-D-serine + H2O = D-serine + phosphate</text>
        <dbReference type="Rhea" id="RHEA:24873"/>
        <dbReference type="ChEBI" id="CHEBI:15377"/>
        <dbReference type="ChEBI" id="CHEBI:35247"/>
        <dbReference type="ChEBI" id="CHEBI:43474"/>
        <dbReference type="ChEBI" id="CHEBI:58680"/>
        <dbReference type="EC" id="3.1.3.3"/>
    </reaction>
</comment>
<dbReference type="GO" id="GO:0005737">
    <property type="term" value="C:cytoplasm"/>
    <property type="evidence" value="ECO:0007669"/>
    <property type="project" value="TreeGrafter"/>
</dbReference>
<dbReference type="GO" id="GO:0000287">
    <property type="term" value="F:magnesium ion binding"/>
    <property type="evidence" value="ECO:0007669"/>
    <property type="project" value="TreeGrafter"/>
</dbReference>
<dbReference type="InterPro" id="IPR050582">
    <property type="entry name" value="HAD-like_SerB"/>
</dbReference>
<evidence type="ECO:0000256" key="10">
    <source>
        <dbReference type="ARBA" id="ARBA00023299"/>
    </source>
</evidence>
<evidence type="ECO:0000313" key="16">
    <source>
        <dbReference type="Proteomes" id="UP000192934"/>
    </source>
</evidence>
<dbReference type="EMBL" id="LT840185">
    <property type="protein sequence ID" value="SMF78340.1"/>
    <property type="molecule type" value="Genomic_DNA"/>
</dbReference>
<reference evidence="16" key="1">
    <citation type="submission" date="2017-04" db="EMBL/GenBank/DDBJ databases">
        <authorList>
            <person name="Varghese N."/>
            <person name="Submissions S."/>
        </authorList>
    </citation>
    <scope>NUCLEOTIDE SEQUENCE [LARGE SCALE GENOMIC DNA]</scope>
    <source>
        <strain evidence="16">Dd16</strain>
    </source>
</reference>
<keyword evidence="16" id="KW-1185">Reference proteome</keyword>
<evidence type="ECO:0000256" key="9">
    <source>
        <dbReference type="ARBA" id="ARBA00022842"/>
    </source>
</evidence>
<proteinExistence type="inferred from homology"/>
<evidence type="ECO:0000256" key="1">
    <source>
        <dbReference type="ARBA" id="ARBA00001946"/>
    </source>
</evidence>
<dbReference type="NCBIfam" id="TIGR00338">
    <property type="entry name" value="serB"/>
    <property type="match status" value="1"/>
</dbReference>
<dbReference type="AlphaFoldDB" id="A0A1X7H1S9"/>
<dbReference type="PANTHER" id="PTHR43344:SF2">
    <property type="entry name" value="PHOSPHOSERINE PHOSPHATASE"/>
    <property type="match status" value="1"/>
</dbReference>
<dbReference type="GO" id="GO:0036424">
    <property type="term" value="F:L-phosphoserine phosphatase activity"/>
    <property type="evidence" value="ECO:0007669"/>
    <property type="project" value="InterPro"/>
</dbReference>
<dbReference type="Proteomes" id="UP000192934">
    <property type="component" value="Chromosome I"/>
</dbReference>
<keyword evidence="6" id="KW-0028">Amino-acid biosynthesis</keyword>
<evidence type="ECO:0000256" key="5">
    <source>
        <dbReference type="ARBA" id="ARBA00015196"/>
    </source>
</evidence>
<name>A0A1X7H1S9_9SPHN</name>
<dbReference type="SUPFAM" id="SSF56784">
    <property type="entry name" value="HAD-like"/>
    <property type="match status" value="1"/>
</dbReference>
<dbReference type="PANTHER" id="PTHR43344">
    <property type="entry name" value="PHOSPHOSERINE PHOSPHATASE"/>
    <property type="match status" value="1"/>
</dbReference>
<evidence type="ECO:0000256" key="11">
    <source>
        <dbReference type="ARBA" id="ARBA00031693"/>
    </source>
</evidence>
<evidence type="ECO:0000256" key="3">
    <source>
        <dbReference type="ARBA" id="ARBA00009184"/>
    </source>
</evidence>
<dbReference type="Gene3D" id="3.40.50.1000">
    <property type="entry name" value="HAD superfamily/HAD-like"/>
    <property type="match status" value="1"/>
</dbReference>
<dbReference type="Pfam" id="PF12710">
    <property type="entry name" value="HAD"/>
    <property type="match status" value="1"/>
</dbReference>
<dbReference type="SFLD" id="SFLDG01137">
    <property type="entry name" value="C1.6.1:_Phosphoserine_Phosphat"/>
    <property type="match status" value="1"/>
</dbReference>
<comment type="similarity">
    <text evidence="3">Belongs to the HAD-like hydrolase superfamily. SerB family.</text>
</comment>
<feature type="active site" description="Nucleophile" evidence="14">
    <location>
        <position position="83"/>
    </location>
</feature>
<dbReference type="UniPathway" id="UPA00135">
    <property type="reaction ID" value="UER00198"/>
</dbReference>
<dbReference type="SFLD" id="SFLDG01136">
    <property type="entry name" value="C1.6:_Phosphoserine_Phosphatas"/>
    <property type="match status" value="1"/>
</dbReference>
<evidence type="ECO:0000256" key="12">
    <source>
        <dbReference type="ARBA" id="ARBA00048138"/>
    </source>
</evidence>
<evidence type="ECO:0000256" key="13">
    <source>
        <dbReference type="ARBA" id="ARBA00048523"/>
    </source>
</evidence>